<gene>
    <name evidence="1" type="ORF">EVAR_58179_1</name>
</gene>
<reference evidence="1 2" key="1">
    <citation type="journal article" date="2019" name="Commun. Biol.">
        <title>The bagworm genome reveals a unique fibroin gene that provides high tensile strength.</title>
        <authorList>
            <person name="Kono N."/>
            <person name="Nakamura H."/>
            <person name="Ohtoshi R."/>
            <person name="Tomita M."/>
            <person name="Numata K."/>
            <person name="Arakawa K."/>
        </authorList>
    </citation>
    <scope>NUCLEOTIDE SEQUENCE [LARGE SCALE GENOMIC DNA]</scope>
</reference>
<dbReference type="Proteomes" id="UP000299102">
    <property type="component" value="Unassembled WGS sequence"/>
</dbReference>
<name>A0A4C1YUQ2_EUMVA</name>
<comment type="caution">
    <text evidence="1">The sequence shown here is derived from an EMBL/GenBank/DDBJ whole genome shotgun (WGS) entry which is preliminary data.</text>
</comment>
<dbReference type="EMBL" id="BGZK01001368">
    <property type="protein sequence ID" value="GBP78389.1"/>
    <property type="molecule type" value="Genomic_DNA"/>
</dbReference>
<accession>A0A4C1YUQ2</accession>
<evidence type="ECO:0000313" key="2">
    <source>
        <dbReference type="Proteomes" id="UP000299102"/>
    </source>
</evidence>
<dbReference type="AlphaFoldDB" id="A0A4C1YUQ2"/>
<keyword evidence="2" id="KW-1185">Reference proteome</keyword>
<evidence type="ECO:0000313" key="1">
    <source>
        <dbReference type="EMBL" id="GBP78389.1"/>
    </source>
</evidence>
<protein>
    <submittedName>
        <fullName evidence="1">Uncharacterized protein</fullName>
    </submittedName>
</protein>
<organism evidence="1 2">
    <name type="scientific">Eumeta variegata</name>
    <name type="common">Bagworm moth</name>
    <name type="synonym">Eumeta japonica</name>
    <dbReference type="NCBI Taxonomy" id="151549"/>
    <lineage>
        <taxon>Eukaryota</taxon>
        <taxon>Metazoa</taxon>
        <taxon>Ecdysozoa</taxon>
        <taxon>Arthropoda</taxon>
        <taxon>Hexapoda</taxon>
        <taxon>Insecta</taxon>
        <taxon>Pterygota</taxon>
        <taxon>Neoptera</taxon>
        <taxon>Endopterygota</taxon>
        <taxon>Lepidoptera</taxon>
        <taxon>Glossata</taxon>
        <taxon>Ditrysia</taxon>
        <taxon>Tineoidea</taxon>
        <taxon>Psychidae</taxon>
        <taxon>Oiketicinae</taxon>
        <taxon>Eumeta</taxon>
    </lineage>
</organism>
<proteinExistence type="predicted"/>
<sequence length="141" mass="15971">MQTTTAQAAFESVQQTSTKQGHGHTDDASGMCLYQHRCCREENGSRLQRTLPPHDPSLCAFSWNAAFNIIKDSYIILHVLLFFLRALSHLSQASNFLVCCVIMHWRGGAKLKFDNNKISLTTPSGVARFYIREKIEIQILK</sequence>